<dbReference type="EMBL" id="CP019344">
    <property type="protein sequence ID" value="ARN77720.1"/>
    <property type="molecule type" value="Genomic_DNA"/>
</dbReference>
<proteinExistence type="predicted"/>
<protein>
    <recommendedName>
        <fullName evidence="3">YdbS-like PH domain-containing protein</fullName>
    </recommendedName>
</protein>
<dbReference type="Proteomes" id="UP000193431">
    <property type="component" value="Chromosome"/>
</dbReference>
<keyword evidence="2" id="KW-0812">Transmembrane</keyword>
<feature type="transmembrane region" description="Helical" evidence="2">
    <location>
        <begin position="12"/>
        <end position="32"/>
    </location>
</feature>
<keyword evidence="5" id="KW-1185">Reference proteome</keyword>
<gene>
    <name evidence="4" type="ORF">BST97_06755</name>
</gene>
<evidence type="ECO:0000256" key="2">
    <source>
        <dbReference type="SAM" id="Phobius"/>
    </source>
</evidence>
<dbReference type="InterPro" id="IPR005182">
    <property type="entry name" value="YdbS-like_PH"/>
</dbReference>
<keyword evidence="2" id="KW-1133">Transmembrane helix</keyword>
<feature type="domain" description="YdbS-like PH" evidence="3">
    <location>
        <begin position="64"/>
        <end position="143"/>
    </location>
</feature>
<feature type="domain" description="YdbS-like PH" evidence="3">
    <location>
        <begin position="294"/>
        <end position="364"/>
    </location>
</feature>
<evidence type="ECO:0000259" key="3">
    <source>
        <dbReference type="Pfam" id="PF03703"/>
    </source>
</evidence>
<keyword evidence="2" id="KW-0472">Membrane</keyword>
<dbReference type="PANTHER" id="PTHR34473:SF2">
    <property type="entry name" value="UPF0699 TRANSMEMBRANE PROTEIN YDBT"/>
    <property type="match status" value="1"/>
</dbReference>
<dbReference type="AlphaFoldDB" id="A0A1W6MJF4"/>
<dbReference type="OrthoDB" id="1049931at2"/>
<dbReference type="InterPro" id="IPR014529">
    <property type="entry name" value="UCP026631"/>
</dbReference>
<feature type="transmembrane region" description="Helical" evidence="2">
    <location>
        <begin position="414"/>
        <end position="432"/>
    </location>
</feature>
<dbReference type="Pfam" id="PF03703">
    <property type="entry name" value="bPH_2"/>
    <property type="match status" value="3"/>
</dbReference>
<feature type="transmembrane region" description="Helical" evidence="2">
    <location>
        <begin position="44"/>
        <end position="67"/>
    </location>
</feature>
<feature type="transmembrane region" description="Helical" evidence="2">
    <location>
        <begin position="252"/>
        <end position="281"/>
    </location>
</feature>
<evidence type="ECO:0000256" key="1">
    <source>
        <dbReference type="SAM" id="MobiDB-lite"/>
    </source>
</evidence>
<name>A0A1W6MJF4_9FLAO</name>
<sequence>MLNLSTPRRQSKLSILLYLFKGLKGIITYVVFGYLGSQSMGGIYFLYFTIFIAVMALVGPFINYWFFKFHIENDEFIINKGWLNKEKKAVPLERIQSININQNLIQRILGIAALEVETAGSKAKELEIPGLQRSFARELKNYLNEKKQIVVDELEIKTEDSQSSEKPEGDINPDATESHVSNHQSSMEKKTESLEILMQLDFLDLLKVGFTQNHLRSGFVALGVVSGFWFQIKDLAEDYFKEYTDQVSIESAVRAATLQLLIVTLVAFLIISVLVSLVTVINKFWGFKMVKQYDYLEVSMGLFNRTETKVPLNKIQLLEFHSNPLRKLLGFHTGKIFQAQSENNRTTSIQVPACKREQILRLQSLIFGKLVMENAPVQLHSNPWSHLRLQFYITGVISIVAMICGYYFDLLWLIVAAGIFLPYTLFMAYQYGKYSRVNRDDEYIVFYKGWLFNSIIISPIYKTQAVEKWRSIFLKRRRECHINIHTAAGSRGLKYLKDNQVSQFINQVNNQVLVENRPWM</sequence>
<dbReference type="PIRSF" id="PIRSF026631">
    <property type="entry name" value="UCP026631"/>
    <property type="match status" value="1"/>
</dbReference>
<feature type="transmembrane region" description="Helical" evidence="2">
    <location>
        <begin position="389"/>
        <end position="408"/>
    </location>
</feature>
<evidence type="ECO:0000313" key="4">
    <source>
        <dbReference type="EMBL" id="ARN77720.1"/>
    </source>
</evidence>
<dbReference type="STRING" id="331648.BST97_06755"/>
<dbReference type="PANTHER" id="PTHR34473">
    <property type="entry name" value="UPF0699 TRANSMEMBRANE PROTEIN YDBS"/>
    <property type="match status" value="1"/>
</dbReference>
<feature type="region of interest" description="Disordered" evidence="1">
    <location>
        <begin position="158"/>
        <end position="186"/>
    </location>
</feature>
<feature type="compositionally biased region" description="Basic and acidic residues" evidence="1">
    <location>
        <begin position="158"/>
        <end position="169"/>
    </location>
</feature>
<organism evidence="4 5">
    <name type="scientific">Nonlabens spongiae</name>
    <dbReference type="NCBI Taxonomy" id="331648"/>
    <lineage>
        <taxon>Bacteria</taxon>
        <taxon>Pseudomonadati</taxon>
        <taxon>Bacteroidota</taxon>
        <taxon>Flavobacteriia</taxon>
        <taxon>Flavobacteriales</taxon>
        <taxon>Flavobacteriaceae</taxon>
        <taxon>Nonlabens</taxon>
    </lineage>
</organism>
<dbReference type="RefSeq" id="WP_085766521.1">
    <property type="nucleotide sequence ID" value="NZ_CP019344.1"/>
</dbReference>
<evidence type="ECO:0000313" key="5">
    <source>
        <dbReference type="Proteomes" id="UP000193431"/>
    </source>
</evidence>
<reference evidence="4 5" key="1">
    <citation type="submission" date="2016-11" db="EMBL/GenBank/DDBJ databases">
        <title>Trade-off between light-utilization and light-protection in marine flavobacteria.</title>
        <authorList>
            <person name="Kumagai Y."/>
        </authorList>
    </citation>
    <scope>NUCLEOTIDE SEQUENCE [LARGE SCALE GENOMIC DNA]</scope>
    <source>
        <strain evidence="4 5">JCM 13191</strain>
    </source>
</reference>
<feature type="transmembrane region" description="Helical" evidence="2">
    <location>
        <begin position="444"/>
        <end position="461"/>
    </location>
</feature>
<feature type="domain" description="YdbS-like PH" evidence="3">
    <location>
        <begin position="439"/>
        <end position="504"/>
    </location>
</feature>
<accession>A0A1W6MJF4</accession>